<dbReference type="Gene3D" id="1.20.990.10">
    <property type="entry name" value="NADPH-cytochrome p450 Reductase, Chain A, domain 3"/>
    <property type="match status" value="1"/>
</dbReference>
<comment type="caution">
    <text evidence="11">The sequence shown here is derived from an EMBL/GenBank/DDBJ whole genome shotgun (WGS) entry which is preliminary data.</text>
</comment>
<dbReference type="GO" id="GO:0010181">
    <property type="term" value="F:FMN binding"/>
    <property type="evidence" value="ECO:0007669"/>
    <property type="project" value="InterPro"/>
</dbReference>
<dbReference type="InterPro" id="IPR029039">
    <property type="entry name" value="Flavoprotein-like_sf"/>
</dbReference>
<dbReference type="InterPro" id="IPR023173">
    <property type="entry name" value="NADPH_Cyt_P450_Rdtase_alpha"/>
</dbReference>
<dbReference type="InterPro" id="IPR001433">
    <property type="entry name" value="OxRdtase_FAD/NAD-bd"/>
</dbReference>
<dbReference type="PANTHER" id="PTHR19384:SF10">
    <property type="entry name" value="NADPH-DEPENDENT DIFLAVIN OXIDOREDUCTASE 1"/>
    <property type="match status" value="1"/>
</dbReference>
<dbReference type="GO" id="GO:0016651">
    <property type="term" value="F:oxidoreductase activity, acting on NAD(P)H"/>
    <property type="evidence" value="ECO:0007669"/>
    <property type="project" value="UniProtKB-ARBA"/>
</dbReference>
<dbReference type="FunFam" id="3.40.50.360:FF:000015">
    <property type="entry name" value="NADPH-dependent diflavin oxidoreductase 1"/>
    <property type="match status" value="1"/>
</dbReference>
<dbReference type="Gene3D" id="3.40.50.360">
    <property type="match status" value="1"/>
</dbReference>
<evidence type="ECO:0000256" key="2">
    <source>
        <dbReference type="ARBA" id="ARBA00001974"/>
    </source>
</evidence>
<keyword evidence="9" id="KW-0560">Oxidoreductase</keyword>
<dbReference type="InterPro" id="IPR001094">
    <property type="entry name" value="Flavdoxin-like"/>
</dbReference>
<keyword evidence="7" id="KW-0274">FAD</keyword>
<sequence length="635" mass="71416">MGSMVEKFDEQLLILYASQTGNAMDAAEQLGREAERRGCPSVSVLSIDEFQPIDLPNKEAVIFIVSTTGQGDNPDSMKGFWRFLLQKNLTREWLKGVHYAVFGLGDSSYQKYNFVAKKLDKRLSDLGATAIIERGLGDDQHPSGYEGALDPWMSALWNMLYQKNHKLLPNGPDFVTPDATFIDQPKLQIIYHDIEEGIPPLSSAKELKYLEMQLERARSMTLGKFSGNDRPDCFLKMTKNHLLSRPDSGKDVRHFEFDAVSSSIDYEVGDVLEVLPGQSPTAVDAFIRRCSLNPESYITVKPRDAENHHFLNPPLSSVKLKSFIELTMDVASASPRRYFFEVMSFFATAEHEKERLQYFASPEGRDDLYQYNQKERRTVLEIDKSEIGTRGFSLCADALRVVGTTGASSENKGLFHLFFAFSSSKSSTLNCKCCVMDNSLQAKAYRSLLIMACQSDPEQRVFIPAWFRKGSLPPPPPSLPLILIGPGTGCAPFHGFVEERALQSKTVSTAPIIFFFGCRSDKDDFLYRDFWLSHSQKNGVLCEDKGGGFYVAFSRDQPQKVYVQHKMREQSMKIWSLLTQGAAVYVAGSADKMPSDVFSVFEEIVSTESGVSREAALRWIRTLEKAGKYHVEAWS</sequence>
<dbReference type="SUPFAM" id="SSF63380">
    <property type="entry name" value="Riboflavin synthase domain-like"/>
    <property type="match status" value="1"/>
</dbReference>
<comment type="cofactor">
    <cofactor evidence="1">
        <name>FMN</name>
        <dbReference type="ChEBI" id="CHEBI:58210"/>
    </cofactor>
</comment>
<evidence type="ECO:0000256" key="5">
    <source>
        <dbReference type="ARBA" id="ARBA00022630"/>
    </source>
</evidence>
<dbReference type="GO" id="GO:0005829">
    <property type="term" value="C:cytosol"/>
    <property type="evidence" value="ECO:0007669"/>
    <property type="project" value="TreeGrafter"/>
</dbReference>
<keyword evidence="8" id="KW-0521">NADP</keyword>
<evidence type="ECO:0000256" key="9">
    <source>
        <dbReference type="ARBA" id="ARBA00023002"/>
    </source>
</evidence>
<dbReference type="PROSITE" id="PS50902">
    <property type="entry name" value="FLAVODOXIN_LIKE"/>
    <property type="match status" value="1"/>
</dbReference>
<dbReference type="InterPro" id="IPR001709">
    <property type="entry name" value="Flavoprot_Pyr_Nucl_cyt_Rdtase"/>
</dbReference>
<evidence type="ECO:0000256" key="7">
    <source>
        <dbReference type="ARBA" id="ARBA00022827"/>
    </source>
</evidence>
<reference evidence="11" key="2">
    <citation type="journal article" date="2024" name="Plant">
        <title>Genomic evolution and insights into agronomic trait innovations of Sesamum species.</title>
        <authorList>
            <person name="Miao H."/>
            <person name="Wang L."/>
            <person name="Qu L."/>
            <person name="Liu H."/>
            <person name="Sun Y."/>
            <person name="Le M."/>
            <person name="Wang Q."/>
            <person name="Wei S."/>
            <person name="Zheng Y."/>
            <person name="Lin W."/>
            <person name="Duan Y."/>
            <person name="Cao H."/>
            <person name="Xiong S."/>
            <person name="Wang X."/>
            <person name="Wei L."/>
            <person name="Li C."/>
            <person name="Ma Q."/>
            <person name="Ju M."/>
            <person name="Zhao R."/>
            <person name="Li G."/>
            <person name="Mu C."/>
            <person name="Tian Q."/>
            <person name="Mei H."/>
            <person name="Zhang T."/>
            <person name="Gao T."/>
            <person name="Zhang H."/>
        </authorList>
    </citation>
    <scope>NUCLEOTIDE SEQUENCE</scope>
    <source>
        <strain evidence="11">G01</strain>
    </source>
</reference>
<dbReference type="FunFam" id="3.40.50.80:FF:000032">
    <property type="entry name" value="NADPH-dependent diflavin oxidoreductase 1"/>
    <property type="match status" value="1"/>
</dbReference>
<reference evidence="11" key="1">
    <citation type="submission" date="2020-06" db="EMBL/GenBank/DDBJ databases">
        <authorList>
            <person name="Li T."/>
            <person name="Hu X."/>
            <person name="Zhang T."/>
            <person name="Song X."/>
            <person name="Zhang H."/>
            <person name="Dai N."/>
            <person name="Sheng W."/>
            <person name="Hou X."/>
            <person name="Wei L."/>
        </authorList>
    </citation>
    <scope>NUCLEOTIDE SEQUENCE</scope>
    <source>
        <strain evidence="11">G01</strain>
        <tissue evidence="11">Leaf</tissue>
    </source>
</reference>
<evidence type="ECO:0000256" key="8">
    <source>
        <dbReference type="ARBA" id="ARBA00022857"/>
    </source>
</evidence>
<evidence type="ECO:0000256" key="3">
    <source>
        <dbReference type="ARBA" id="ARBA00004496"/>
    </source>
</evidence>
<gene>
    <name evidence="11" type="ORF">Sangu_1383100</name>
</gene>
<protein>
    <submittedName>
        <fullName evidence="11">NADPH-dependent diflavin oxidoreductase 1</fullName>
    </submittedName>
</protein>
<dbReference type="PRINTS" id="PR00369">
    <property type="entry name" value="FLAVODOXIN"/>
</dbReference>
<feature type="domain" description="Flavodoxin-like" evidence="10">
    <location>
        <begin position="12"/>
        <end position="157"/>
    </location>
</feature>
<dbReference type="InterPro" id="IPR039261">
    <property type="entry name" value="FNR_nucleotide-bd"/>
</dbReference>
<dbReference type="EMBL" id="JACGWK010000008">
    <property type="protein sequence ID" value="KAL0338610.1"/>
    <property type="molecule type" value="Genomic_DNA"/>
</dbReference>
<evidence type="ECO:0000256" key="1">
    <source>
        <dbReference type="ARBA" id="ARBA00001917"/>
    </source>
</evidence>
<proteinExistence type="predicted"/>
<evidence type="ECO:0000256" key="4">
    <source>
        <dbReference type="ARBA" id="ARBA00022490"/>
    </source>
</evidence>
<organism evidence="11">
    <name type="scientific">Sesamum angustifolium</name>
    <dbReference type="NCBI Taxonomy" id="2727405"/>
    <lineage>
        <taxon>Eukaryota</taxon>
        <taxon>Viridiplantae</taxon>
        <taxon>Streptophyta</taxon>
        <taxon>Embryophyta</taxon>
        <taxon>Tracheophyta</taxon>
        <taxon>Spermatophyta</taxon>
        <taxon>Magnoliopsida</taxon>
        <taxon>eudicotyledons</taxon>
        <taxon>Gunneridae</taxon>
        <taxon>Pentapetalae</taxon>
        <taxon>asterids</taxon>
        <taxon>lamiids</taxon>
        <taxon>Lamiales</taxon>
        <taxon>Pedaliaceae</taxon>
        <taxon>Sesamum</taxon>
    </lineage>
</organism>
<dbReference type="InterPro" id="IPR008254">
    <property type="entry name" value="Flavodoxin/NO_synth"/>
</dbReference>
<name>A0AAW2N4A8_9LAMI</name>
<keyword evidence="4" id="KW-0963">Cytoplasm</keyword>
<dbReference type="Gene3D" id="3.40.50.80">
    <property type="entry name" value="Nucleotide-binding domain of ferredoxin-NADP reductase (FNR) module"/>
    <property type="match status" value="1"/>
</dbReference>
<keyword evidence="5" id="KW-0285">Flavoprotein</keyword>
<evidence type="ECO:0000256" key="6">
    <source>
        <dbReference type="ARBA" id="ARBA00022643"/>
    </source>
</evidence>
<dbReference type="GO" id="GO:0005634">
    <property type="term" value="C:nucleus"/>
    <property type="evidence" value="ECO:0007669"/>
    <property type="project" value="UniProtKB-ARBA"/>
</dbReference>
<dbReference type="Pfam" id="PF00175">
    <property type="entry name" value="NAD_binding_1"/>
    <property type="match status" value="1"/>
</dbReference>
<dbReference type="SUPFAM" id="SSF52218">
    <property type="entry name" value="Flavoproteins"/>
    <property type="match status" value="1"/>
</dbReference>
<evidence type="ECO:0000259" key="10">
    <source>
        <dbReference type="PROSITE" id="PS50902"/>
    </source>
</evidence>
<keyword evidence="6" id="KW-0288">FMN</keyword>
<dbReference type="AlphaFoldDB" id="A0AAW2N4A8"/>
<comment type="cofactor">
    <cofactor evidence="2">
        <name>FAD</name>
        <dbReference type="ChEBI" id="CHEBI:57692"/>
    </cofactor>
</comment>
<dbReference type="GO" id="GO:0050660">
    <property type="term" value="F:flavin adenine dinucleotide binding"/>
    <property type="evidence" value="ECO:0007669"/>
    <property type="project" value="TreeGrafter"/>
</dbReference>
<dbReference type="Pfam" id="PF00258">
    <property type="entry name" value="Flavodoxin_1"/>
    <property type="match status" value="1"/>
</dbReference>
<dbReference type="Pfam" id="PF00667">
    <property type="entry name" value="FAD_binding_1"/>
    <property type="match status" value="1"/>
</dbReference>
<dbReference type="InterPro" id="IPR003097">
    <property type="entry name" value="CysJ-like_FAD-binding"/>
</dbReference>
<dbReference type="PANTHER" id="PTHR19384">
    <property type="entry name" value="NITRIC OXIDE SYNTHASE-RELATED"/>
    <property type="match status" value="1"/>
</dbReference>
<dbReference type="PRINTS" id="PR00371">
    <property type="entry name" value="FPNCR"/>
</dbReference>
<evidence type="ECO:0000313" key="11">
    <source>
        <dbReference type="EMBL" id="KAL0338610.1"/>
    </source>
</evidence>
<accession>A0AAW2N4A8</accession>
<dbReference type="SUPFAM" id="SSF52343">
    <property type="entry name" value="Ferredoxin reductase-like, C-terminal NADP-linked domain"/>
    <property type="match status" value="1"/>
</dbReference>
<comment type="subcellular location">
    <subcellularLocation>
        <location evidence="3">Cytoplasm</location>
    </subcellularLocation>
</comment>
<dbReference type="InterPro" id="IPR017938">
    <property type="entry name" value="Riboflavin_synthase-like_b-brl"/>
</dbReference>
<dbReference type="FunFam" id="1.20.990.10:FF:000015">
    <property type="entry name" value="NADPH-dependent diflavin oxidoreductase 1"/>
    <property type="match status" value="1"/>
</dbReference>